<keyword evidence="3" id="KW-1185">Reference proteome</keyword>
<accession>A0ABN8AFL7</accession>
<dbReference type="InterPro" id="IPR018604">
    <property type="entry name" value="YycI-like"/>
</dbReference>
<evidence type="ECO:0000259" key="1">
    <source>
        <dbReference type="Pfam" id="PF09648"/>
    </source>
</evidence>
<dbReference type="Gene3D" id="2.40.128.690">
    <property type="entry name" value="YycH protein, domain 3-like"/>
    <property type="match status" value="1"/>
</dbReference>
<evidence type="ECO:0000313" key="3">
    <source>
        <dbReference type="Proteomes" id="UP000789833"/>
    </source>
</evidence>
<sequence length="266" mass="31101">MDWRKTKTIFIITFLVLNVYLGQKILEKRERNQLDFLAEATMEEQFEADEITYAELPKAPSKDSYISGRSYVFTDDDVKELDGKDQIVERVDETKLKGIWKEPIPFTDTTVTRINTFFQEQILFADQYTFWGQDALTNSLIFYQQFNGKHIYRNSSGMVTIYLNELMEMVSYEQTFITDLEEMDVEQDIISAFTAISNLYESGDLRTGHHVGHMELGYYTLVDSDYSSSHVHVLIPTWHIVLNQEQDIFVNAFEGSILKRESRKLE</sequence>
<feature type="domain" description="Regulatory protein YycH-like" evidence="1">
    <location>
        <begin position="38"/>
        <end position="253"/>
    </location>
</feature>
<gene>
    <name evidence="2" type="primary">yycI</name>
    <name evidence="2" type="ORF">BACCIP111883_03702</name>
</gene>
<organism evidence="2 3">
    <name type="scientific">Sutcliffiella rhizosphaerae</name>
    <dbReference type="NCBI Taxonomy" id="2880967"/>
    <lineage>
        <taxon>Bacteria</taxon>
        <taxon>Bacillati</taxon>
        <taxon>Bacillota</taxon>
        <taxon>Bacilli</taxon>
        <taxon>Bacillales</taxon>
        <taxon>Bacillaceae</taxon>
        <taxon>Sutcliffiella</taxon>
    </lineage>
</organism>
<dbReference type="EMBL" id="CAKJTJ010000029">
    <property type="protein sequence ID" value="CAG9622907.1"/>
    <property type="molecule type" value="Genomic_DNA"/>
</dbReference>
<comment type="caution">
    <text evidence="2">The sequence shown here is derived from an EMBL/GenBank/DDBJ whole genome shotgun (WGS) entry which is preliminary data.</text>
</comment>
<name>A0ABN8AFL7_9BACI</name>
<protein>
    <submittedName>
        <fullName evidence="2">Two-component system WalR/WalK regulatory protein YycI</fullName>
    </submittedName>
</protein>
<proteinExistence type="predicted"/>
<dbReference type="RefSeq" id="WP_230503870.1">
    <property type="nucleotide sequence ID" value="NZ_CAKJTJ010000029.1"/>
</dbReference>
<evidence type="ECO:0000313" key="2">
    <source>
        <dbReference type="EMBL" id="CAG9622907.1"/>
    </source>
</evidence>
<dbReference type="Pfam" id="PF09648">
    <property type="entry name" value="YycI"/>
    <property type="match status" value="1"/>
</dbReference>
<reference evidence="2 3" key="1">
    <citation type="submission" date="2021-10" db="EMBL/GenBank/DDBJ databases">
        <authorList>
            <person name="Criscuolo A."/>
        </authorList>
    </citation>
    <scope>NUCLEOTIDE SEQUENCE [LARGE SCALE GENOMIC DNA]</scope>
    <source>
        <strain evidence="3">CIP 111883</strain>
    </source>
</reference>
<dbReference type="Proteomes" id="UP000789833">
    <property type="component" value="Unassembled WGS sequence"/>
</dbReference>